<dbReference type="CDD" id="cd06257">
    <property type="entry name" value="DnaJ"/>
    <property type="match status" value="1"/>
</dbReference>
<dbReference type="PROSITE" id="PS50076">
    <property type="entry name" value="DNAJ_2"/>
    <property type="match status" value="1"/>
</dbReference>
<name>A0AAV6Y6U2_9LAMI</name>
<feature type="region of interest" description="Disordered" evidence="7">
    <location>
        <begin position="389"/>
        <end position="414"/>
    </location>
</feature>
<feature type="domain" description="J" evidence="9">
    <location>
        <begin position="27"/>
        <end position="91"/>
    </location>
</feature>
<protein>
    <recommendedName>
        <fullName evidence="13">Chaperone protein DnaJ</fullName>
    </recommendedName>
</protein>
<proteinExistence type="inferred from homology"/>
<dbReference type="InterPro" id="IPR001305">
    <property type="entry name" value="HSP_DnaJ_Cys-rich_dom"/>
</dbReference>
<dbReference type="InterPro" id="IPR036869">
    <property type="entry name" value="J_dom_sf"/>
</dbReference>
<dbReference type="SUPFAM" id="SSF46565">
    <property type="entry name" value="Chaperone J-domain"/>
    <property type="match status" value="1"/>
</dbReference>
<dbReference type="SMART" id="SM00271">
    <property type="entry name" value="DnaJ"/>
    <property type="match status" value="1"/>
</dbReference>
<dbReference type="InterPro" id="IPR018253">
    <property type="entry name" value="DnaJ_domain_CS"/>
</dbReference>
<dbReference type="GO" id="GO:0031072">
    <property type="term" value="F:heat shock protein binding"/>
    <property type="evidence" value="ECO:0007669"/>
    <property type="project" value="InterPro"/>
</dbReference>
<dbReference type="InterPro" id="IPR002939">
    <property type="entry name" value="DnaJ_C"/>
</dbReference>
<evidence type="ECO:0000256" key="2">
    <source>
        <dbReference type="ARBA" id="ARBA00022737"/>
    </source>
</evidence>
<comment type="caution">
    <text evidence="11">The sequence shown here is derived from an EMBL/GenBank/DDBJ whole genome shotgun (WGS) entry which is preliminary data.</text>
</comment>
<keyword evidence="4 6" id="KW-0862">Zinc</keyword>
<dbReference type="CDD" id="cd10719">
    <property type="entry name" value="DnaJ_zf"/>
    <property type="match status" value="1"/>
</dbReference>
<dbReference type="FunFam" id="2.10.230.10:FF:000002">
    <property type="entry name" value="Molecular chaperone DnaJ"/>
    <property type="match status" value="1"/>
</dbReference>
<dbReference type="EMBL" id="WHWC01000002">
    <property type="protein sequence ID" value="KAG8388147.1"/>
    <property type="molecule type" value="Genomic_DNA"/>
</dbReference>
<keyword evidence="12" id="KW-1185">Reference proteome</keyword>
<dbReference type="Gene3D" id="2.10.230.10">
    <property type="entry name" value="Heat shock protein DnaJ, cysteine-rich domain"/>
    <property type="match status" value="1"/>
</dbReference>
<organism evidence="11 12">
    <name type="scientific">Buddleja alternifolia</name>
    <dbReference type="NCBI Taxonomy" id="168488"/>
    <lineage>
        <taxon>Eukaryota</taxon>
        <taxon>Viridiplantae</taxon>
        <taxon>Streptophyta</taxon>
        <taxon>Embryophyta</taxon>
        <taxon>Tracheophyta</taxon>
        <taxon>Spermatophyta</taxon>
        <taxon>Magnoliopsida</taxon>
        <taxon>eudicotyledons</taxon>
        <taxon>Gunneridae</taxon>
        <taxon>Pentapetalae</taxon>
        <taxon>asterids</taxon>
        <taxon>lamiids</taxon>
        <taxon>Lamiales</taxon>
        <taxon>Scrophulariaceae</taxon>
        <taxon>Buddlejeae</taxon>
        <taxon>Buddleja</taxon>
    </lineage>
</organism>
<feature type="transmembrane region" description="Helical" evidence="8">
    <location>
        <begin position="456"/>
        <end position="475"/>
    </location>
</feature>
<gene>
    <name evidence="11" type="ORF">BUALT_Bualt02G0095700</name>
</gene>
<dbReference type="Gene3D" id="2.60.260.20">
    <property type="entry name" value="Urease metallochaperone UreE, N-terminal domain"/>
    <property type="match status" value="2"/>
</dbReference>
<evidence type="ECO:0000256" key="5">
    <source>
        <dbReference type="ARBA" id="ARBA00023186"/>
    </source>
</evidence>
<dbReference type="SUPFAM" id="SSF57938">
    <property type="entry name" value="DnaJ/Hsp40 cysteine-rich domain"/>
    <property type="match status" value="1"/>
</dbReference>
<dbReference type="InterPro" id="IPR008971">
    <property type="entry name" value="HSP40/DnaJ_pept-bd"/>
</dbReference>
<sequence>MGRQGRNTRRRRFAPFIAAAAAAKSSDYYSVLNVSRNATLQEIKAAYRSLARKYHPDMNKDPGAEEKFKEIGAAYEVLSDSEKRSLYDRFGEEGLRGEFDATSTGPQGVDPFEVFAEYFGESNRFFGGGGEPRGFNFNFREKGSQNLDIRYDLYLSFEESIFGAKHDVEVPCLETCDDCGGTGAKSSSCLKLCTECGGRGGVMKTQKTPFGIMSQVTSCTKCGGDGKIITDKCRRCNGRGEVRAKRSIEVVVPAGIDDGAAMRIRGEGNVDKKRGIAGDLYLVLHIEEKQGIQRDGMDLFSKVDIDYTEAILGTIKKVNTVEGTKDLDIPAGIQPGHKLKLRYMGVPNINKPSARGNHYFIVNVQIPKEISDSERALVEKLASLRKIKGHTLPRNDQGTRDKDNIKTTSSHGSKGEMHWWKSIKDFLWRKQSGERFASICTDNSAMWRYGNPPRHLPSLITISTILVSAFIFISLSKSVSSKSWQQRKQIEHNSHPPKNVKRGI</sequence>
<reference evidence="11" key="1">
    <citation type="submission" date="2019-10" db="EMBL/GenBank/DDBJ databases">
        <authorList>
            <person name="Zhang R."/>
            <person name="Pan Y."/>
            <person name="Wang J."/>
            <person name="Ma R."/>
            <person name="Yu S."/>
        </authorList>
    </citation>
    <scope>NUCLEOTIDE SEQUENCE</scope>
    <source>
        <strain evidence="11">LA-IB0</strain>
        <tissue evidence="11">Leaf</tissue>
    </source>
</reference>
<dbReference type="InterPro" id="IPR036410">
    <property type="entry name" value="HSP_DnaJ_Cys-rich_dom_sf"/>
</dbReference>
<feature type="region of interest" description="Disordered" evidence="7">
    <location>
        <begin position="484"/>
        <end position="504"/>
    </location>
</feature>
<keyword evidence="1 6" id="KW-0479">Metal-binding</keyword>
<dbReference type="Pfam" id="PF00226">
    <property type="entry name" value="DnaJ"/>
    <property type="match status" value="1"/>
</dbReference>
<dbReference type="GO" id="GO:0005524">
    <property type="term" value="F:ATP binding"/>
    <property type="evidence" value="ECO:0007669"/>
    <property type="project" value="InterPro"/>
</dbReference>
<keyword evidence="3 6" id="KW-0863">Zinc-finger</keyword>
<dbReference type="NCBIfam" id="TIGR02349">
    <property type="entry name" value="DnaJ_bact"/>
    <property type="match status" value="1"/>
</dbReference>
<dbReference type="GO" id="GO:0051082">
    <property type="term" value="F:unfolded protein binding"/>
    <property type="evidence" value="ECO:0007669"/>
    <property type="project" value="InterPro"/>
</dbReference>
<dbReference type="PANTHER" id="PTHR43096:SF26">
    <property type="entry name" value="CR-TYPE DOMAIN-CONTAINING PROTEIN"/>
    <property type="match status" value="1"/>
</dbReference>
<keyword evidence="8" id="KW-0472">Membrane</keyword>
<evidence type="ECO:0000313" key="12">
    <source>
        <dbReference type="Proteomes" id="UP000826271"/>
    </source>
</evidence>
<evidence type="ECO:0000256" key="6">
    <source>
        <dbReference type="PROSITE-ProRule" id="PRU00546"/>
    </source>
</evidence>
<evidence type="ECO:0000259" key="9">
    <source>
        <dbReference type="PROSITE" id="PS50076"/>
    </source>
</evidence>
<dbReference type="PROSITE" id="PS51188">
    <property type="entry name" value="ZF_CR"/>
    <property type="match status" value="1"/>
</dbReference>
<dbReference type="Pfam" id="PF01556">
    <property type="entry name" value="DnaJ_C"/>
    <property type="match status" value="1"/>
</dbReference>
<evidence type="ECO:0000256" key="7">
    <source>
        <dbReference type="SAM" id="MobiDB-lite"/>
    </source>
</evidence>
<feature type="zinc finger region" description="CR-type" evidence="6">
    <location>
        <begin position="163"/>
        <end position="245"/>
    </location>
</feature>
<dbReference type="HAMAP" id="MF_01152">
    <property type="entry name" value="DnaJ"/>
    <property type="match status" value="1"/>
</dbReference>
<dbReference type="GO" id="GO:0042026">
    <property type="term" value="P:protein refolding"/>
    <property type="evidence" value="ECO:0007669"/>
    <property type="project" value="TreeGrafter"/>
</dbReference>
<dbReference type="PRINTS" id="PR00625">
    <property type="entry name" value="JDOMAIN"/>
</dbReference>
<keyword evidence="8" id="KW-1133">Transmembrane helix</keyword>
<dbReference type="SUPFAM" id="SSF49493">
    <property type="entry name" value="HSP40/DnaJ peptide-binding domain"/>
    <property type="match status" value="2"/>
</dbReference>
<keyword evidence="2" id="KW-0677">Repeat</keyword>
<dbReference type="InterPro" id="IPR012724">
    <property type="entry name" value="DnaJ"/>
</dbReference>
<dbReference type="FunFam" id="2.60.260.20:FF:000005">
    <property type="entry name" value="Chaperone protein dnaJ 1, mitochondrial"/>
    <property type="match status" value="1"/>
</dbReference>
<evidence type="ECO:0000256" key="4">
    <source>
        <dbReference type="ARBA" id="ARBA00022833"/>
    </source>
</evidence>
<dbReference type="PROSITE" id="PS00636">
    <property type="entry name" value="DNAJ_1"/>
    <property type="match status" value="1"/>
</dbReference>
<dbReference type="PANTHER" id="PTHR43096">
    <property type="entry name" value="DNAJ HOMOLOG 1, MITOCHONDRIAL-RELATED"/>
    <property type="match status" value="1"/>
</dbReference>
<accession>A0AAV6Y6U2</accession>
<dbReference type="CDD" id="cd10747">
    <property type="entry name" value="DnaJ_C"/>
    <property type="match status" value="1"/>
</dbReference>
<evidence type="ECO:0000313" key="11">
    <source>
        <dbReference type="EMBL" id="KAG8388147.1"/>
    </source>
</evidence>
<dbReference type="Pfam" id="PF00684">
    <property type="entry name" value="DnaJ_CXXCXGXG"/>
    <property type="match status" value="1"/>
</dbReference>
<dbReference type="GO" id="GO:0008270">
    <property type="term" value="F:zinc ion binding"/>
    <property type="evidence" value="ECO:0007669"/>
    <property type="project" value="UniProtKB-KW"/>
</dbReference>
<evidence type="ECO:0000256" key="8">
    <source>
        <dbReference type="SAM" id="Phobius"/>
    </source>
</evidence>
<feature type="domain" description="CR-type" evidence="10">
    <location>
        <begin position="163"/>
        <end position="245"/>
    </location>
</feature>
<dbReference type="InterPro" id="IPR001623">
    <property type="entry name" value="DnaJ_domain"/>
</dbReference>
<dbReference type="GO" id="GO:0009408">
    <property type="term" value="P:response to heat"/>
    <property type="evidence" value="ECO:0007669"/>
    <property type="project" value="InterPro"/>
</dbReference>
<evidence type="ECO:0000259" key="10">
    <source>
        <dbReference type="PROSITE" id="PS51188"/>
    </source>
</evidence>
<dbReference type="GO" id="GO:0009535">
    <property type="term" value="C:chloroplast thylakoid membrane"/>
    <property type="evidence" value="ECO:0007669"/>
    <property type="project" value="TreeGrafter"/>
</dbReference>
<keyword evidence="8" id="KW-0812">Transmembrane</keyword>
<keyword evidence="5" id="KW-0143">Chaperone</keyword>
<dbReference type="Proteomes" id="UP000826271">
    <property type="component" value="Unassembled WGS sequence"/>
</dbReference>
<evidence type="ECO:0000256" key="3">
    <source>
        <dbReference type="ARBA" id="ARBA00022771"/>
    </source>
</evidence>
<evidence type="ECO:0000256" key="1">
    <source>
        <dbReference type="ARBA" id="ARBA00022723"/>
    </source>
</evidence>
<evidence type="ECO:0008006" key="13">
    <source>
        <dbReference type="Google" id="ProtNLM"/>
    </source>
</evidence>
<dbReference type="Gene3D" id="1.10.287.110">
    <property type="entry name" value="DnaJ domain"/>
    <property type="match status" value="1"/>
</dbReference>
<dbReference type="AlphaFoldDB" id="A0AAV6Y6U2"/>